<feature type="compositionally biased region" description="Acidic residues" evidence="1">
    <location>
        <begin position="492"/>
        <end position="516"/>
    </location>
</feature>
<keyword evidence="3" id="KW-1185">Reference proteome</keyword>
<evidence type="ECO:0008006" key="4">
    <source>
        <dbReference type="Google" id="ProtNLM"/>
    </source>
</evidence>
<protein>
    <recommendedName>
        <fullName evidence="4">Lipoprotein</fullName>
    </recommendedName>
</protein>
<organism evidence="2 3">
    <name type="scientific">Pelagimonas phthalicica</name>
    <dbReference type="NCBI Taxonomy" id="1037362"/>
    <lineage>
        <taxon>Bacteria</taxon>
        <taxon>Pseudomonadati</taxon>
        <taxon>Pseudomonadota</taxon>
        <taxon>Alphaproteobacteria</taxon>
        <taxon>Rhodobacterales</taxon>
        <taxon>Roseobacteraceae</taxon>
        <taxon>Pelagimonas</taxon>
    </lineage>
</organism>
<evidence type="ECO:0000256" key="1">
    <source>
        <dbReference type="SAM" id="MobiDB-lite"/>
    </source>
</evidence>
<dbReference type="EMBL" id="FXXP01000001">
    <property type="protein sequence ID" value="SMX27789.1"/>
    <property type="molecule type" value="Genomic_DNA"/>
</dbReference>
<dbReference type="PROSITE" id="PS51257">
    <property type="entry name" value="PROKAR_LIPOPROTEIN"/>
    <property type="match status" value="1"/>
</dbReference>
<reference evidence="3" key="1">
    <citation type="submission" date="2017-05" db="EMBL/GenBank/DDBJ databases">
        <authorList>
            <person name="Rodrigo-Torres L."/>
            <person name="Arahal R. D."/>
            <person name="Lucena T."/>
        </authorList>
    </citation>
    <scope>NUCLEOTIDE SEQUENCE [LARGE SCALE GENOMIC DNA]</scope>
    <source>
        <strain evidence="3">CECT 8649</strain>
    </source>
</reference>
<sequence length="805" mass="85647">MVSSSKILTVSYGTFSCTAEGFEDPLAVMKDTTHFFRSVVGEDRFFGAEPPQFDPELASELMRQQISAPEGGKIQLDLPSGVAAASSGALAAALAAGPARAKPEESVLEEALPDDATIEATAYEPAPSPDLSDEVALEDDAADNQGDDTYEMTDPDASAFAADDMDLSADLAGPAEDAPAPHSTGAASVAAKLARIRAVVSDNEAEDSTPEPTAPTAEAPAEESFDEDTLSALLGGTLSEPAPEAPAEVDTAQDVAEEEDNLFTDTIASVMQSASDEMAVAVEDVPNVDDVLDAAFDEEDEDFDLMSALDQVDQAEAAETVTEELADLSDEGAEISVDDALTTWDEDKRDDSADLADTLASLTDTAFDDEYDDGLFDDEPLEATVAEAVAEPEPAPAPEPAPRRVRARVVKVKRTAFEQAVQSGQLEEIEEPDVEDKPLSAPLSATSSLSDEDEDDLARELAAVKAELAGGMEGWDDEETPEVQASDAEPVAQDDDDWGWDDEEDEDLAEVADDMSEPLRLEDPVSTPEPEIDLSAAIDGARKAVKLASPARAMLTEQSVEDFDESRILDQTNTELEEPEGNRRRSAIAHLRAAVAATKADRLLGRKPTEAEETEPYREDLASVVRPRRPQSGGARTERPSAEPVQAAPLKLVAEQRVVQDDVTAAPAEAPAPAPVTPVRPRRVARSNTPSPRAARPHEESAPAPMAQPSGDGDFAAYAESVGASELPDLLEAAAAYMSYVEGMEQFSRPQLMTTVRQAETGESSREDRLRSFGQLLRDGKIEKTSGGRFTASERISFKPSRAAG</sequence>
<proteinExistence type="predicted"/>
<accession>A0A238JB08</accession>
<feature type="compositionally biased region" description="Basic and acidic residues" evidence="1">
    <location>
        <begin position="599"/>
        <end position="621"/>
    </location>
</feature>
<feature type="region of interest" description="Disordered" evidence="1">
    <location>
        <begin position="423"/>
        <end position="532"/>
    </location>
</feature>
<feature type="region of interest" description="Disordered" evidence="1">
    <location>
        <begin position="756"/>
        <end position="805"/>
    </location>
</feature>
<feature type="region of interest" description="Disordered" evidence="1">
    <location>
        <begin position="558"/>
        <end position="585"/>
    </location>
</feature>
<gene>
    <name evidence="2" type="ORF">TRP8649_01899</name>
</gene>
<name>A0A238JB08_9RHOB</name>
<feature type="region of interest" description="Disordered" evidence="1">
    <location>
        <begin position="662"/>
        <end position="717"/>
    </location>
</feature>
<dbReference type="RefSeq" id="WP_099244205.1">
    <property type="nucleotide sequence ID" value="NZ_FXXP01000001.1"/>
</dbReference>
<dbReference type="Proteomes" id="UP000225972">
    <property type="component" value="Unassembled WGS sequence"/>
</dbReference>
<evidence type="ECO:0000313" key="3">
    <source>
        <dbReference type="Proteomes" id="UP000225972"/>
    </source>
</evidence>
<feature type="region of interest" description="Disordered" evidence="1">
    <location>
        <begin position="200"/>
        <end position="227"/>
    </location>
</feature>
<feature type="region of interest" description="Disordered" evidence="1">
    <location>
        <begin position="598"/>
        <end position="649"/>
    </location>
</feature>
<feature type="compositionally biased region" description="Low complexity" evidence="1">
    <location>
        <begin position="439"/>
        <end position="449"/>
    </location>
</feature>
<dbReference type="AlphaFoldDB" id="A0A238JB08"/>
<dbReference type="OrthoDB" id="7798282at2"/>
<feature type="compositionally biased region" description="Low complexity" evidence="1">
    <location>
        <begin position="210"/>
        <end position="219"/>
    </location>
</feature>
<evidence type="ECO:0000313" key="2">
    <source>
        <dbReference type="EMBL" id="SMX27789.1"/>
    </source>
</evidence>